<comment type="caution">
    <text evidence="3">The sequence shown here is derived from an EMBL/GenBank/DDBJ whole genome shotgun (WGS) entry which is preliminary data.</text>
</comment>
<feature type="compositionally biased region" description="Low complexity" evidence="1">
    <location>
        <begin position="151"/>
        <end position="176"/>
    </location>
</feature>
<protein>
    <submittedName>
        <fullName evidence="3">Uncharacterized protein</fullName>
    </submittedName>
</protein>
<evidence type="ECO:0000256" key="1">
    <source>
        <dbReference type="SAM" id="MobiDB-lite"/>
    </source>
</evidence>
<feature type="compositionally biased region" description="Basic and acidic residues" evidence="1">
    <location>
        <begin position="33"/>
        <end position="42"/>
    </location>
</feature>
<feature type="compositionally biased region" description="Basic and acidic residues" evidence="1">
    <location>
        <begin position="187"/>
        <end position="218"/>
    </location>
</feature>
<feature type="region of interest" description="Disordered" evidence="1">
    <location>
        <begin position="22"/>
        <end position="247"/>
    </location>
</feature>
<accession>A0A1D1UR70</accession>
<keyword evidence="4" id="KW-1185">Reference proteome</keyword>
<sequence>MNGLISLCLLVVVGCVSAELSQFGPRRPSNHRSSKESAEKPRLPNVSGGALAKPQNGAAQAAGQPARASSATSRPNRLPAKKRSRHPSAKLTASAQPGLSRVNNSTLSQSSEEVHSVKEREHSHSKTQHGGQHHSKGNAGSLGKPARHARGSALPSAGPALPPSSSNSTNKTNGSSVASPAASGKHSSKESGDSHSSEESARKERPSKSDGGHSHKDSGSSSSSSDSDEHKSRPHTAGHSQDGADTKLTQAILKQILKGEPVKVKVEKKAKIFFEREKENDSSSSSSEEKKSHSSSDKAQSHASPKVHIH</sequence>
<gene>
    <name evidence="3" type="primary">RvY_03251-1</name>
    <name evidence="3" type="synonym">RvY_03251.1</name>
    <name evidence="3" type="ORF">RvY_03251</name>
</gene>
<reference evidence="3 4" key="1">
    <citation type="journal article" date="2016" name="Nat. Commun.">
        <title>Extremotolerant tardigrade genome and improved radiotolerance of human cultured cells by tardigrade-unique protein.</title>
        <authorList>
            <person name="Hashimoto T."/>
            <person name="Horikawa D.D."/>
            <person name="Saito Y."/>
            <person name="Kuwahara H."/>
            <person name="Kozuka-Hata H."/>
            <person name="Shin-I T."/>
            <person name="Minakuchi Y."/>
            <person name="Ohishi K."/>
            <person name="Motoyama A."/>
            <person name="Aizu T."/>
            <person name="Enomoto A."/>
            <person name="Kondo K."/>
            <person name="Tanaka S."/>
            <person name="Hara Y."/>
            <person name="Koshikawa S."/>
            <person name="Sagara H."/>
            <person name="Miura T."/>
            <person name="Yokobori S."/>
            <person name="Miyagawa K."/>
            <person name="Suzuki Y."/>
            <person name="Kubo T."/>
            <person name="Oyama M."/>
            <person name="Kohara Y."/>
            <person name="Fujiyama A."/>
            <person name="Arakawa K."/>
            <person name="Katayama T."/>
            <person name="Toyoda A."/>
            <person name="Kunieda T."/>
        </authorList>
    </citation>
    <scope>NUCLEOTIDE SEQUENCE [LARGE SCALE GENOMIC DNA]</scope>
    <source>
        <strain evidence="3 4">YOKOZUNA-1</strain>
    </source>
</reference>
<feature type="signal peptide" evidence="2">
    <location>
        <begin position="1"/>
        <end position="18"/>
    </location>
</feature>
<feature type="compositionally biased region" description="Basic and acidic residues" evidence="1">
    <location>
        <begin position="112"/>
        <end position="124"/>
    </location>
</feature>
<keyword evidence="2" id="KW-0732">Signal</keyword>
<feature type="compositionally biased region" description="Low complexity" evidence="1">
    <location>
        <begin position="50"/>
        <end position="71"/>
    </location>
</feature>
<feature type="region of interest" description="Disordered" evidence="1">
    <location>
        <begin position="273"/>
        <end position="310"/>
    </location>
</feature>
<dbReference type="AlphaFoldDB" id="A0A1D1UR70"/>
<feature type="compositionally biased region" description="Polar residues" evidence="1">
    <location>
        <begin position="91"/>
        <end position="111"/>
    </location>
</feature>
<evidence type="ECO:0000313" key="3">
    <source>
        <dbReference type="EMBL" id="GAU90895.1"/>
    </source>
</evidence>
<dbReference type="EMBL" id="BDGG01000001">
    <property type="protein sequence ID" value="GAU90895.1"/>
    <property type="molecule type" value="Genomic_DNA"/>
</dbReference>
<proteinExistence type="predicted"/>
<feature type="compositionally biased region" description="Basic and acidic residues" evidence="1">
    <location>
        <begin position="273"/>
        <end position="300"/>
    </location>
</feature>
<feature type="compositionally biased region" description="Basic residues" evidence="1">
    <location>
        <begin position="79"/>
        <end position="88"/>
    </location>
</feature>
<feature type="chain" id="PRO_5008897507" evidence="2">
    <location>
        <begin position="19"/>
        <end position="310"/>
    </location>
</feature>
<name>A0A1D1UR70_RAMVA</name>
<feature type="compositionally biased region" description="Basic residues" evidence="1">
    <location>
        <begin position="125"/>
        <end position="136"/>
    </location>
</feature>
<evidence type="ECO:0000256" key="2">
    <source>
        <dbReference type="SAM" id="SignalP"/>
    </source>
</evidence>
<dbReference type="Proteomes" id="UP000186922">
    <property type="component" value="Unassembled WGS sequence"/>
</dbReference>
<evidence type="ECO:0000313" key="4">
    <source>
        <dbReference type="Proteomes" id="UP000186922"/>
    </source>
</evidence>
<organism evidence="3 4">
    <name type="scientific">Ramazzottius varieornatus</name>
    <name type="common">Water bear</name>
    <name type="synonym">Tardigrade</name>
    <dbReference type="NCBI Taxonomy" id="947166"/>
    <lineage>
        <taxon>Eukaryota</taxon>
        <taxon>Metazoa</taxon>
        <taxon>Ecdysozoa</taxon>
        <taxon>Tardigrada</taxon>
        <taxon>Eutardigrada</taxon>
        <taxon>Parachela</taxon>
        <taxon>Hypsibioidea</taxon>
        <taxon>Ramazzottiidae</taxon>
        <taxon>Ramazzottius</taxon>
    </lineage>
</organism>